<dbReference type="Proteomes" id="UP000180254">
    <property type="component" value="Unassembled WGS sequence"/>
</dbReference>
<organism evidence="1 2">
    <name type="scientific">Andreesenia angusta</name>
    <dbReference type="NCBI Taxonomy" id="39480"/>
    <lineage>
        <taxon>Bacteria</taxon>
        <taxon>Bacillati</taxon>
        <taxon>Bacillota</taxon>
        <taxon>Tissierellia</taxon>
        <taxon>Tissierellales</taxon>
        <taxon>Gottschalkiaceae</taxon>
        <taxon>Andreesenia</taxon>
    </lineage>
</organism>
<dbReference type="AlphaFoldDB" id="A0A1S1V754"/>
<proteinExistence type="predicted"/>
<protein>
    <submittedName>
        <fullName evidence="1">YacP-like NYN domain protein</fullName>
    </submittedName>
</protein>
<dbReference type="RefSeq" id="WP_071062237.1">
    <property type="nucleotide sequence ID" value="NZ_MKIE01000003.1"/>
</dbReference>
<evidence type="ECO:0000313" key="2">
    <source>
        <dbReference type="Proteomes" id="UP000180254"/>
    </source>
</evidence>
<dbReference type="CDD" id="cd10912">
    <property type="entry name" value="PIN_YacP-like"/>
    <property type="match status" value="1"/>
</dbReference>
<gene>
    <name evidence="1" type="ORF">EUAN_09650</name>
</gene>
<comment type="caution">
    <text evidence="1">The sequence shown here is derived from an EMBL/GenBank/DDBJ whole genome shotgun (WGS) entry which is preliminary data.</text>
</comment>
<reference evidence="1 2" key="1">
    <citation type="submission" date="2016-09" db="EMBL/GenBank/DDBJ databases">
        <title>Genome sequence of Eubacterium angustum.</title>
        <authorList>
            <person name="Poehlein A."/>
            <person name="Daniel R."/>
        </authorList>
    </citation>
    <scope>NUCLEOTIDE SEQUENCE [LARGE SCALE GENOMIC DNA]</scope>
    <source>
        <strain evidence="1 2">DSM 1989</strain>
    </source>
</reference>
<name>A0A1S1V754_9FIRM</name>
<dbReference type="PANTHER" id="PTHR34547:SF1">
    <property type="entry name" value="YACP-LIKE NYN DOMAIN PROTEIN"/>
    <property type="match status" value="1"/>
</dbReference>
<dbReference type="PANTHER" id="PTHR34547">
    <property type="entry name" value="YACP-LIKE NYN DOMAIN PROTEIN"/>
    <property type="match status" value="1"/>
</dbReference>
<dbReference type="InterPro" id="IPR010298">
    <property type="entry name" value="YacP-like"/>
</dbReference>
<dbReference type="Pfam" id="PF05991">
    <property type="entry name" value="NYN_YacP"/>
    <property type="match status" value="1"/>
</dbReference>
<dbReference type="EMBL" id="MKIE01000003">
    <property type="protein sequence ID" value="OHW62402.1"/>
    <property type="molecule type" value="Genomic_DNA"/>
</dbReference>
<sequence length="174" mass="20481">MNGKEYLFVDGYNIINCWEELKKLSAMDLDTARNRLIDIMVEYHVYTKTVVVIVFDAHMVKNGLRKVEKIKGIEIVYTKEHETADIYIEKTLDRIGKIKRVRVATSDWVEQQVVLGRGGTRISARELKLEIEDNKRHIAQKSREINRPNNLVIGRLDEKLVKRLEEWKRLNCEE</sequence>
<keyword evidence="2" id="KW-1185">Reference proteome</keyword>
<accession>A0A1S1V754</accession>
<dbReference type="OrthoDB" id="9792160at2"/>
<dbReference type="STRING" id="39480.EUAN_09650"/>
<evidence type="ECO:0000313" key="1">
    <source>
        <dbReference type="EMBL" id="OHW62402.1"/>
    </source>
</evidence>